<keyword evidence="3" id="KW-1185">Reference proteome</keyword>
<proteinExistence type="predicted"/>
<evidence type="ECO:0000313" key="2">
    <source>
        <dbReference type="EMBL" id="ANH49874.1"/>
    </source>
</evidence>
<organism evidence="2 3">
    <name type="scientific">Propionibacterium phage PFR1</name>
    <dbReference type="NCBI Taxonomy" id="1838137"/>
    <lineage>
        <taxon>Viruses</taxon>
        <taxon>Duplodnaviria</taxon>
        <taxon>Heunggongvirae</taxon>
        <taxon>Uroviricota</taxon>
        <taxon>Caudoviricetes</taxon>
        <taxon>Pulverervirus</taxon>
        <taxon>Pulverervirus PFR1</taxon>
    </lineage>
</organism>
<feature type="compositionally biased region" description="Basic residues" evidence="1">
    <location>
        <begin position="57"/>
        <end position="73"/>
    </location>
</feature>
<dbReference type="KEGG" id="vg:29066256"/>
<dbReference type="RefSeq" id="YP_009287684.1">
    <property type="nucleotide sequence ID" value="NC_031076.1"/>
</dbReference>
<evidence type="ECO:0000313" key="3">
    <source>
        <dbReference type="Proteomes" id="UP000204227"/>
    </source>
</evidence>
<dbReference type="EMBL" id="KU984979">
    <property type="protein sequence ID" value="ANH49874.1"/>
    <property type="molecule type" value="Genomic_DNA"/>
</dbReference>
<dbReference type="Proteomes" id="UP000204227">
    <property type="component" value="Segment"/>
</dbReference>
<feature type="region of interest" description="Disordered" evidence="1">
    <location>
        <begin position="45"/>
        <end position="73"/>
    </location>
</feature>
<evidence type="ECO:0000256" key="1">
    <source>
        <dbReference type="SAM" id="MobiDB-lite"/>
    </source>
</evidence>
<sequence length="139" mass="15103">MAVTWREHKDWAKLLTQTAEFQAQLKAMADEAAKVGHDIAMREAYSGNKQSGGSSKRIAKQAAKGKKGKKSGVKHYADSFEGVLVHGRDGTVHAAVRANDWKAKWIEFGTAKQAPKSIVRRAANTIGMVEPAAKKEAES</sequence>
<accession>A0A173G9B3</accession>
<protein>
    <submittedName>
        <fullName evidence="2">Uncharacterized protein</fullName>
    </submittedName>
</protein>
<name>A0A173G9B3_9CAUD</name>
<gene>
    <name evidence="2" type="ORF">PFR1_8</name>
</gene>
<dbReference type="GeneID" id="29066256"/>
<reference evidence="2 3" key="1">
    <citation type="submission" date="2016-05" db="EMBL/GenBank/DDBJ databases">
        <title>Dynamic interactions between prophages, induce lysis in Propionibacterium acnes.</title>
        <authorList>
            <person name="Brown T.L."/>
            <person name="Tucci J."/>
            <person name="Dyson Z.A."/>
            <person name="Petrovski S."/>
        </authorList>
    </citation>
    <scope>NUCLEOTIDE SEQUENCE [LARGE SCALE GENOMIC DNA]</scope>
</reference>